<dbReference type="PANTHER" id="PTHR42673">
    <property type="entry name" value="MALEYLACETOACETATE ISOMERASE"/>
    <property type="match status" value="1"/>
</dbReference>
<accession>A0A511QDM7</accession>
<proteinExistence type="inferred from homology"/>
<keyword evidence="4" id="KW-0808">Transferase</keyword>
<feature type="domain" description="GST C-terminal" evidence="3">
    <location>
        <begin position="89"/>
        <end position="223"/>
    </location>
</feature>
<protein>
    <submittedName>
        <fullName evidence="4">Glutathione S-transferase</fullName>
    </submittedName>
</protein>
<evidence type="ECO:0000259" key="2">
    <source>
        <dbReference type="PROSITE" id="PS50404"/>
    </source>
</evidence>
<dbReference type="Gene3D" id="1.20.1050.10">
    <property type="match status" value="1"/>
</dbReference>
<dbReference type="InterPro" id="IPR005955">
    <property type="entry name" value="GST_Zeta"/>
</dbReference>
<dbReference type="SUPFAM" id="SSF52833">
    <property type="entry name" value="Thioredoxin-like"/>
    <property type="match status" value="1"/>
</dbReference>
<keyword evidence="5" id="KW-1185">Reference proteome</keyword>
<dbReference type="InterPro" id="IPR036282">
    <property type="entry name" value="Glutathione-S-Trfase_C_sf"/>
</dbReference>
<dbReference type="SUPFAM" id="SSF47616">
    <property type="entry name" value="GST C-terminal domain-like"/>
    <property type="match status" value="1"/>
</dbReference>
<dbReference type="PROSITE" id="PS50405">
    <property type="entry name" value="GST_CTER"/>
    <property type="match status" value="1"/>
</dbReference>
<dbReference type="GO" id="GO:0006749">
    <property type="term" value="P:glutathione metabolic process"/>
    <property type="evidence" value="ECO:0007669"/>
    <property type="project" value="TreeGrafter"/>
</dbReference>
<dbReference type="CDD" id="cd03042">
    <property type="entry name" value="GST_N_Zeta"/>
    <property type="match status" value="1"/>
</dbReference>
<dbReference type="Gene3D" id="3.40.30.10">
    <property type="entry name" value="Glutaredoxin"/>
    <property type="match status" value="1"/>
</dbReference>
<dbReference type="SFLD" id="SFLDG00358">
    <property type="entry name" value="Main_(cytGST)"/>
    <property type="match status" value="1"/>
</dbReference>
<dbReference type="EMBL" id="BJXJ01000012">
    <property type="protein sequence ID" value="GEM75389.1"/>
    <property type="molecule type" value="Genomic_DNA"/>
</dbReference>
<dbReference type="GO" id="GO:0016034">
    <property type="term" value="F:maleylacetoacetate isomerase activity"/>
    <property type="evidence" value="ECO:0007669"/>
    <property type="project" value="TreeGrafter"/>
</dbReference>
<dbReference type="AlphaFoldDB" id="A0A511QDM7"/>
<dbReference type="RefSeq" id="WP_039981807.1">
    <property type="nucleotide sequence ID" value="NZ_BAOJ01000067.1"/>
</dbReference>
<comment type="similarity">
    <text evidence="1">Belongs to the GST superfamily. Zeta family.</text>
</comment>
<dbReference type="GO" id="GO:0006559">
    <property type="term" value="P:L-phenylalanine catabolic process"/>
    <property type="evidence" value="ECO:0007669"/>
    <property type="project" value="TreeGrafter"/>
</dbReference>
<evidence type="ECO:0000256" key="1">
    <source>
        <dbReference type="ARBA" id="ARBA00010007"/>
    </source>
</evidence>
<dbReference type="OrthoDB" id="509852at2"/>
<dbReference type="InterPro" id="IPR034333">
    <property type="entry name" value="GST_Zeta_N"/>
</dbReference>
<reference evidence="4 5" key="1">
    <citation type="submission" date="2019-07" db="EMBL/GenBank/DDBJ databases">
        <title>Whole genome shotgun sequence of Vibrio sagamiensis NBRC 104589.</title>
        <authorList>
            <person name="Hosoyama A."/>
            <person name="Uohara A."/>
            <person name="Ohji S."/>
            <person name="Ichikawa N."/>
        </authorList>
    </citation>
    <scope>NUCLEOTIDE SEQUENCE [LARGE SCALE GENOMIC DNA]</scope>
    <source>
        <strain evidence="4 5">NBRC 104589</strain>
    </source>
</reference>
<dbReference type="Pfam" id="PF02798">
    <property type="entry name" value="GST_N"/>
    <property type="match status" value="1"/>
</dbReference>
<evidence type="ECO:0000313" key="4">
    <source>
        <dbReference type="EMBL" id="GEM75389.1"/>
    </source>
</evidence>
<dbReference type="GO" id="GO:0004364">
    <property type="term" value="F:glutathione transferase activity"/>
    <property type="evidence" value="ECO:0007669"/>
    <property type="project" value="TreeGrafter"/>
</dbReference>
<dbReference type="InterPro" id="IPR040079">
    <property type="entry name" value="Glutathione_S-Trfase"/>
</dbReference>
<gene>
    <name evidence="4" type="ORF">VSA01S_15010</name>
</gene>
<name>A0A511QDM7_9VIBR</name>
<comment type="caution">
    <text evidence="4">The sequence shown here is derived from an EMBL/GenBank/DDBJ whole genome shotgun (WGS) entry which is preliminary data.</text>
</comment>
<dbReference type="Proteomes" id="UP000321922">
    <property type="component" value="Unassembled WGS sequence"/>
</dbReference>
<dbReference type="PANTHER" id="PTHR42673:SF21">
    <property type="entry name" value="GLUTATHIONE S-TRANSFERASE YFCF"/>
    <property type="match status" value="1"/>
</dbReference>
<evidence type="ECO:0000313" key="5">
    <source>
        <dbReference type="Proteomes" id="UP000321922"/>
    </source>
</evidence>
<dbReference type="PROSITE" id="PS50404">
    <property type="entry name" value="GST_NTER"/>
    <property type="match status" value="1"/>
</dbReference>
<dbReference type="InterPro" id="IPR036249">
    <property type="entry name" value="Thioredoxin-like_sf"/>
</dbReference>
<dbReference type="SFLD" id="SFLDS00019">
    <property type="entry name" value="Glutathione_Transferase_(cytos"/>
    <property type="match status" value="1"/>
</dbReference>
<dbReference type="NCBIfam" id="TIGR01262">
    <property type="entry name" value="maiA"/>
    <property type="match status" value="1"/>
</dbReference>
<dbReference type="InterPro" id="IPR034330">
    <property type="entry name" value="GST_Zeta_C"/>
</dbReference>
<evidence type="ECO:0000259" key="3">
    <source>
        <dbReference type="PROSITE" id="PS50405"/>
    </source>
</evidence>
<organism evidence="4 5">
    <name type="scientific">Vibrio sagamiensis NBRC 104589</name>
    <dbReference type="NCBI Taxonomy" id="1219064"/>
    <lineage>
        <taxon>Bacteria</taxon>
        <taxon>Pseudomonadati</taxon>
        <taxon>Pseudomonadota</taxon>
        <taxon>Gammaproteobacteria</taxon>
        <taxon>Vibrionales</taxon>
        <taxon>Vibrionaceae</taxon>
        <taxon>Vibrio</taxon>
    </lineage>
</organism>
<dbReference type="InterPro" id="IPR010987">
    <property type="entry name" value="Glutathione-S-Trfase_C-like"/>
</dbReference>
<sequence length="226" mass="25948">MSESIKLYGYWRSSASYRVRICLNLKKLSYISLPVNLLEKEHKAREFHQQNPSELLPVLVDGEVCLNQSLAIIQYLDEQYLNTPLIPQSVFLRYRALALAQDIAIEMHPLNNLRVLQYLEGSLNCDANQKVNWIHHWMHQGFSAVEEKLCRPKGLHEQNLRPIYSLGDEPCIVDACLVPQVYNAVRFGIEMSDYPTINAIVEACNQHHAFIDAMPENQSDAKLVTK</sequence>
<feature type="domain" description="GST N-terminal" evidence="2">
    <location>
        <begin position="3"/>
        <end position="84"/>
    </location>
</feature>
<dbReference type="GO" id="GO:0005737">
    <property type="term" value="C:cytoplasm"/>
    <property type="evidence" value="ECO:0007669"/>
    <property type="project" value="InterPro"/>
</dbReference>
<dbReference type="CDD" id="cd03191">
    <property type="entry name" value="GST_C_Zeta"/>
    <property type="match status" value="1"/>
</dbReference>
<dbReference type="InterPro" id="IPR004045">
    <property type="entry name" value="Glutathione_S-Trfase_N"/>
</dbReference>